<evidence type="ECO:0000313" key="2">
    <source>
        <dbReference type="EMBL" id="KAJ8423512.1"/>
    </source>
</evidence>
<keyword evidence="3" id="KW-1185">Reference proteome</keyword>
<feature type="compositionally biased region" description="Basic and acidic residues" evidence="1">
    <location>
        <begin position="13"/>
        <end position="26"/>
    </location>
</feature>
<dbReference type="AlphaFoldDB" id="A0A9Q1JG97"/>
<gene>
    <name evidence="2" type="ORF">Cgig2_030224</name>
</gene>
<sequence>MQHKCSSATSLGKRKEKEGANVREVGDIPPTQEIRPEMVEHNCHGVRAYLSAAFVESELLFLKIVRGKYSKQKEWNTDLEEERWTRVSADIVKGLIHVVPKHDAGDDAAEAVCCVRLPTMNDQSREEVSSTVGYDCGLFVLTFKELLSMNIGGLYFEQRDMRYMKDKCLLSLLQGKISQFPNALQDEMLPPSSSVNGLTAHTYMSSPLAAVQPNSASTLQCLKSWTESCMTFIVVQRTPSSGCCLEFQSTRVKMCAYTFRIVEALHECHFGQTCAP</sequence>
<accession>A0A9Q1JG97</accession>
<dbReference type="Proteomes" id="UP001153076">
    <property type="component" value="Unassembled WGS sequence"/>
</dbReference>
<comment type="caution">
    <text evidence="2">The sequence shown here is derived from an EMBL/GenBank/DDBJ whole genome shotgun (WGS) entry which is preliminary data.</text>
</comment>
<reference evidence="2" key="1">
    <citation type="submission" date="2022-04" db="EMBL/GenBank/DDBJ databases">
        <title>Carnegiea gigantea Genome sequencing and assembly v2.</title>
        <authorList>
            <person name="Copetti D."/>
            <person name="Sanderson M.J."/>
            <person name="Burquez A."/>
            <person name="Wojciechowski M.F."/>
        </authorList>
    </citation>
    <scope>NUCLEOTIDE SEQUENCE</scope>
    <source>
        <strain evidence="2">SGP5-SGP5p</strain>
        <tissue evidence="2">Aerial part</tissue>
    </source>
</reference>
<dbReference type="OrthoDB" id="1939479at2759"/>
<organism evidence="2 3">
    <name type="scientific">Carnegiea gigantea</name>
    <dbReference type="NCBI Taxonomy" id="171969"/>
    <lineage>
        <taxon>Eukaryota</taxon>
        <taxon>Viridiplantae</taxon>
        <taxon>Streptophyta</taxon>
        <taxon>Embryophyta</taxon>
        <taxon>Tracheophyta</taxon>
        <taxon>Spermatophyta</taxon>
        <taxon>Magnoliopsida</taxon>
        <taxon>eudicotyledons</taxon>
        <taxon>Gunneridae</taxon>
        <taxon>Pentapetalae</taxon>
        <taxon>Caryophyllales</taxon>
        <taxon>Cactineae</taxon>
        <taxon>Cactaceae</taxon>
        <taxon>Cactoideae</taxon>
        <taxon>Echinocereeae</taxon>
        <taxon>Carnegiea</taxon>
    </lineage>
</organism>
<evidence type="ECO:0000313" key="3">
    <source>
        <dbReference type="Proteomes" id="UP001153076"/>
    </source>
</evidence>
<name>A0A9Q1JG97_9CARY</name>
<evidence type="ECO:0008006" key="4">
    <source>
        <dbReference type="Google" id="ProtNLM"/>
    </source>
</evidence>
<feature type="compositionally biased region" description="Polar residues" evidence="1">
    <location>
        <begin position="1"/>
        <end position="10"/>
    </location>
</feature>
<dbReference type="EMBL" id="JAKOGI010001949">
    <property type="protein sequence ID" value="KAJ8423512.1"/>
    <property type="molecule type" value="Genomic_DNA"/>
</dbReference>
<protein>
    <recommendedName>
        <fullName evidence="4">Ubiquitin-like protease family profile domain-containing protein</fullName>
    </recommendedName>
</protein>
<proteinExistence type="predicted"/>
<feature type="region of interest" description="Disordered" evidence="1">
    <location>
        <begin position="1"/>
        <end position="34"/>
    </location>
</feature>
<evidence type="ECO:0000256" key="1">
    <source>
        <dbReference type="SAM" id="MobiDB-lite"/>
    </source>
</evidence>